<dbReference type="InterPro" id="IPR039028">
    <property type="entry name" value="BCKD/PDK"/>
</dbReference>
<evidence type="ECO:0000256" key="5">
    <source>
        <dbReference type="ARBA" id="ARBA00022777"/>
    </source>
</evidence>
<proteinExistence type="inferred from homology"/>
<accession>A0ABR2WAN9</accession>
<evidence type="ECO:0000256" key="1">
    <source>
        <dbReference type="ARBA" id="ARBA00006155"/>
    </source>
</evidence>
<keyword evidence="6 8" id="KW-0067">ATP-binding</keyword>
<dbReference type="InterPro" id="IPR005467">
    <property type="entry name" value="His_kinase_dom"/>
</dbReference>
<evidence type="ECO:0000313" key="10">
    <source>
        <dbReference type="EMBL" id="KAK9728774.1"/>
    </source>
</evidence>
<dbReference type="SUPFAM" id="SSF69012">
    <property type="entry name" value="alpha-ketoacid dehydrogenase kinase, N-terminal domain"/>
    <property type="match status" value="1"/>
</dbReference>
<dbReference type="InterPro" id="IPR036784">
    <property type="entry name" value="AK/P_DHK_N_sf"/>
</dbReference>
<keyword evidence="7 8" id="KW-0496">Mitochondrion</keyword>
<dbReference type="PANTHER" id="PTHR11947">
    <property type="entry name" value="PYRUVATE DEHYDROGENASE KINASE"/>
    <property type="match status" value="1"/>
</dbReference>
<dbReference type="InterPro" id="IPR018955">
    <property type="entry name" value="BCDHK/PDK_N"/>
</dbReference>
<dbReference type="EMBL" id="JASJQH010006891">
    <property type="protein sequence ID" value="KAK9728774.1"/>
    <property type="molecule type" value="Genomic_DNA"/>
</dbReference>
<gene>
    <name evidence="10" type="ORF">K7432_000805</name>
</gene>
<comment type="caution">
    <text evidence="10">The sequence shown here is derived from an EMBL/GenBank/DDBJ whole genome shotgun (WGS) entry which is preliminary data.</text>
</comment>
<dbReference type="PANTHER" id="PTHR11947:SF20">
    <property type="entry name" value="[3-METHYL-2-OXOBUTANOATE DEHYDROGENASE [LIPOAMIDE]] KINASE, MITOCHONDRIAL"/>
    <property type="match status" value="1"/>
</dbReference>
<dbReference type="EC" id="2.7.11.-" evidence="8"/>
<evidence type="ECO:0000256" key="6">
    <source>
        <dbReference type="ARBA" id="ARBA00022840"/>
    </source>
</evidence>
<dbReference type="PROSITE" id="PS50109">
    <property type="entry name" value="HIS_KIN"/>
    <property type="match status" value="1"/>
</dbReference>
<dbReference type="InterPro" id="IPR036890">
    <property type="entry name" value="HATPase_C_sf"/>
</dbReference>
<organism evidence="10 11">
    <name type="scientific">Basidiobolus ranarum</name>
    <dbReference type="NCBI Taxonomy" id="34480"/>
    <lineage>
        <taxon>Eukaryota</taxon>
        <taxon>Fungi</taxon>
        <taxon>Fungi incertae sedis</taxon>
        <taxon>Zoopagomycota</taxon>
        <taxon>Entomophthoromycotina</taxon>
        <taxon>Basidiobolomycetes</taxon>
        <taxon>Basidiobolales</taxon>
        <taxon>Basidiobolaceae</taxon>
        <taxon>Basidiobolus</taxon>
    </lineage>
</organism>
<reference evidence="10 11" key="1">
    <citation type="submission" date="2023-04" db="EMBL/GenBank/DDBJ databases">
        <title>Genome of Basidiobolus ranarum AG-B5.</title>
        <authorList>
            <person name="Stajich J.E."/>
            <person name="Carter-House D."/>
            <person name="Gryganskyi A."/>
        </authorList>
    </citation>
    <scope>NUCLEOTIDE SEQUENCE [LARGE SCALE GENOMIC DNA]</scope>
    <source>
        <strain evidence="10 11">AG-B5</strain>
    </source>
</reference>
<evidence type="ECO:0000256" key="7">
    <source>
        <dbReference type="ARBA" id="ARBA00023128"/>
    </source>
</evidence>
<evidence type="ECO:0000256" key="4">
    <source>
        <dbReference type="ARBA" id="ARBA00022741"/>
    </source>
</evidence>
<keyword evidence="2" id="KW-0597">Phosphoprotein</keyword>
<evidence type="ECO:0000256" key="2">
    <source>
        <dbReference type="ARBA" id="ARBA00022553"/>
    </source>
</evidence>
<dbReference type="Pfam" id="PF10436">
    <property type="entry name" value="BCDHK_Adom3"/>
    <property type="match status" value="1"/>
</dbReference>
<dbReference type="SUPFAM" id="SSF55874">
    <property type="entry name" value="ATPase domain of HSP90 chaperone/DNA topoisomerase II/histidine kinase"/>
    <property type="match status" value="1"/>
</dbReference>
<keyword evidence="4 8" id="KW-0547">Nucleotide-binding</keyword>
<comment type="subcellular location">
    <subcellularLocation>
        <location evidence="8">Mitochondrion matrix</location>
    </subcellularLocation>
</comment>
<comment type="similarity">
    <text evidence="1 8">Belongs to the PDK/BCKDK protein kinase family.</text>
</comment>
<evidence type="ECO:0000259" key="9">
    <source>
        <dbReference type="PROSITE" id="PS50109"/>
    </source>
</evidence>
<dbReference type="InterPro" id="IPR003594">
    <property type="entry name" value="HATPase_dom"/>
</dbReference>
<dbReference type="Pfam" id="PF02518">
    <property type="entry name" value="HATPase_c"/>
    <property type="match status" value="1"/>
</dbReference>
<dbReference type="Proteomes" id="UP001479436">
    <property type="component" value="Unassembled WGS sequence"/>
</dbReference>
<dbReference type="Gene3D" id="1.20.140.20">
    <property type="entry name" value="Alpha-ketoacid/pyruvate dehydrogenase kinase, N-terminal domain"/>
    <property type="match status" value="1"/>
</dbReference>
<name>A0ABR2WAN9_9FUNG</name>
<keyword evidence="11" id="KW-1185">Reference proteome</keyword>
<feature type="domain" description="Histidine kinase" evidence="9">
    <location>
        <begin position="245"/>
        <end position="386"/>
    </location>
</feature>
<evidence type="ECO:0000313" key="11">
    <source>
        <dbReference type="Proteomes" id="UP001479436"/>
    </source>
</evidence>
<evidence type="ECO:0000256" key="3">
    <source>
        <dbReference type="ARBA" id="ARBA00022679"/>
    </source>
</evidence>
<dbReference type="SMART" id="SM00387">
    <property type="entry name" value="HATPase_c"/>
    <property type="match status" value="1"/>
</dbReference>
<keyword evidence="5 8" id="KW-0418">Kinase</keyword>
<dbReference type="Gene3D" id="3.30.565.10">
    <property type="entry name" value="Histidine kinase-like ATPase, C-terminal domain"/>
    <property type="match status" value="1"/>
</dbReference>
<evidence type="ECO:0000256" key="8">
    <source>
        <dbReference type="RuleBase" id="RU366032"/>
    </source>
</evidence>
<keyword evidence="3 8" id="KW-0808">Transferase</keyword>
<sequence length="395" mass="44128">MLQFQCATFRVRLSRGFHAISKSHRDNPQVTSFYDSTVSNYCNKPPSPVKLGDLLKFGKPPLSTEALLSSARYAHSELPVRLARRVQAFQKLPFIVGTNPYIKGVHQMYYDSFEKLRGFPAPVDKETDDNYTDSLTELTQQFADTIPKLAQGFMECKKYMKSDDIANFFDDLIRARIGIRLIAEQHVALHYASGAYIGIIDTQLNPTNLLRHCAGYVQELCEMTYGSAPEFIINGQTDTLFTYIPVHLEYIACELLKNAFRATVEYSRKSNRLHHPSIEITVTCGEEHVGVRIRDQGGGIPPEHQEGIFQYSYTTVKHDEEEEKDSSIFSAQTQLAMQSGVGGPIAGLGFGLPMALVYAKYFGGDLIVRSLTGYGCDVFLSLQNIGNTATGTMQI</sequence>
<protein>
    <recommendedName>
        <fullName evidence="8">Protein-serine/threonine kinase</fullName>
        <ecNumber evidence="8">2.7.11.-</ecNumber>
    </recommendedName>
</protein>